<dbReference type="InterPro" id="IPR016163">
    <property type="entry name" value="Ald_DH_C"/>
</dbReference>
<dbReference type="PANTHER" id="PTHR42804">
    <property type="entry name" value="ALDEHYDE DEHYDROGENASE"/>
    <property type="match status" value="1"/>
</dbReference>
<evidence type="ECO:0000256" key="1">
    <source>
        <dbReference type="ARBA" id="ARBA00009986"/>
    </source>
</evidence>
<evidence type="ECO:0000256" key="3">
    <source>
        <dbReference type="ARBA" id="ARBA00024226"/>
    </source>
</evidence>
<dbReference type="InterPro" id="IPR015590">
    <property type="entry name" value="Aldehyde_DH_dom"/>
</dbReference>
<reference evidence="9" key="1">
    <citation type="journal article" date="2019" name="Int. J. Syst. Evol. Microbiol.">
        <title>The Global Catalogue of Microorganisms (GCM) 10K type strain sequencing project: providing services to taxonomists for standard genome sequencing and annotation.</title>
        <authorList>
            <consortium name="The Broad Institute Genomics Platform"/>
            <consortium name="The Broad Institute Genome Sequencing Center for Infectious Disease"/>
            <person name="Wu L."/>
            <person name="Ma J."/>
        </authorList>
    </citation>
    <scope>NUCLEOTIDE SEQUENCE [LARGE SCALE GENOMIC DNA]</scope>
    <source>
        <strain evidence="9">CGMCC 4.7330</strain>
    </source>
</reference>
<protein>
    <recommendedName>
        <fullName evidence="3">aldehyde dehydrogenase (NAD(+))</fullName>
        <ecNumber evidence="3">1.2.1.3</ecNumber>
    </recommendedName>
</protein>
<dbReference type="Gene3D" id="3.40.309.10">
    <property type="entry name" value="Aldehyde Dehydrogenase, Chain A, domain 2"/>
    <property type="match status" value="1"/>
</dbReference>
<dbReference type="RefSeq" id="WP_378612123.1">
    <property type="nucleotide sequence ID" value="NZ_JBHSAX010000009.1"/>
</dbReference>
<dbReference type="SUPFAM" id="SSF53720">
    <property type="entry name" value="ALDH-like"/>
    <property type="match status" value="1"/>
</dbReference>
<dbReference type="EC" id="1.2.1.3" evidence="3"/>
<dbReference type="InterPro" id="IPR016162">
    <property type="entry name" value="Ald_DH_N"/>
</dbReference>
<dbReference type="Gene3D" id="3.40.605.10">
    <property type="entry name" value="Aldehyde Dehydrogenase, Chain A, domain 1"/>
    <property type="match status" value="1"/>
</dbReference>
<dbReference type="EMBL" id="JBHSAX010000009">
    <property type="protein sequence ID" value="MFC3962350.1"/>
    <property type="molecule type" value="Genomic_DNA"/>
</dbReference>
<comment type="similarity">
    <text evidence="1 6">Belongs to the aldehyde dehydrogenase family.</text>
</comment>
<dbReference type="Pfam" id="PF00171">
    <property type="entry name" value="Aldedh"/>
    <property type="match status" value="1"/>
</dbReference>
<dbReference type="PROSITE" id="PS00687">
    <property type="entry name" value="ALDEHYDE_DEHYDR_GLU"/>
    <property type="match status" value="1"/>
</dbReference>
<keyword evidence="9" id="KW-1185">Reference proteome</keyword>
<comment type="catalytic activity">
    <reaction evidence="4">
        <text>an aldehyde + NAD(+) + H2O = a carboxylate + NADH + 2 H(+)</text>
        <dbReference type="Rhea" id="RHEA:16185"/>
        <dbReference type="ChEBI" id="CHEBI:15377"/>
        <dbReference type="ChEBI" id="CHEBI:15378"/>
        <dbReference type="ChEBI" id="CHEBI:17478"/>
        <dbReference type="ChEBI" id="CHEBI:29067"/>
        <dbReference type="ChEBI" id="CHEBI:57540"/>
        <dbReference type="ChEBI" id="CHEBI:57945"/>
        <dbReference type="EC" id="1.2.1.3"/>
    </reaction>
</comment>
<dbReference type="Proteomes" id="UP001595696">
    <property type="component" value="Unassembled WGS sequence"/>
</dbReference>
<feature type="domain" description="Aldehyde dehydrogenase" evidence="7">
    <location>
        <begin position="19"/>
        <end position="480"/>
    </location>
</feature>
<dbReference type="PROSITE" id="PS00070">
    <property type="entry name" value="ALDEHYDE_DEHYDR_CYS"/>
    <property type="match status" value="1"/>
</dbReference>
<comment type="caution">
    <text evidence="8">The sequence shown here is derived from an EMBL/GenBank/DDBJ whole genome shotgun (WGS) entry which is preliminary data.</text>
</comment>
<evidence type="ECO:0000256" key="4">
    <source>
        <dbReference type="ARBA" id="ARBA00049194"/>
    </source>
</evidence>
<dbReference type="InterPro" id="IPR029510">
    <property type="entry name" value="Ald_DH_CS_GLU"/>
</dbReference>
<evidence type="ECO:0000313" key="9">
    <source>
        <dbReference type="Proteomes" id="UP001595696"/>
    </source>
</evidence>
<dbReference type="CDD" id="cd07139">
    <property type="entry name" value="ALDH_AldA-Rv0768"/>
    <property type="match status" value="1"/>
</dbReference>
<dbReference type="InterPro" id="IPR016161">
    <property type="entry name" value="Ald_DH/histidinol_DH"/>
</dbReference>
<sequence>MPSADQTSDRPTFFIDGQWVAPKSSEVWQAIEAATGEPLGTAALGGEADIEAAVTAANAAHERGEWANATPAERAKVLHRFADALAARGESTSELVTREIGMPIGLSQVFNGQAPAHLLRQYADLAAGTEFEEIRPSAMGSTLVRREPVGVAAVITPWNYPQAKALISIAPALAAGCTVVLKHSPDAALDSYVIAEAAAEAGLPPGVLNIVLADRGPAALLTRHPLVSKIAFTGSTASGAQVGAEGGRGFKRMTLELGGKSAAIVLDDADLETFVTGIGTASFMNNGQTCTGQSRILAPRSRYDEVVAALAEWAAAQTIGDPLDPAVTIGPMASERQLATVRRYIELARADGARLVHGGGQPAGLTRGWFIEPTVFADVANTDRIAREEIFGPVVTVIPYTDEDEAVALANDTDFGLAGSVWTADEHRGLGIARRIRTGTIGINYYVNDFDAPFGGVKGSGIGRELGPEGFHEFLEYKSIYASGALLAE</sequence>
<name>A0ABV8DRL2_9NOCA</name>
<evidence type="ECO:0000259" key="7">
    <source>
        <dbReference type="Pfam" id="PF00171"/>
    </source>
</evidence>
<dbReference type="InterPro" id="IPR016160">
    <property type="entry name" value="Ald_DH_CS_CYS"/>
</dbReference>
<accession>A0ABV8DRL2</accession>
<evidence type="ECO:0000313" key="8">
    <source>
        <dbReference type="EMBL" id="MFC3962350.1"/>
    </source>
</evidence>
<keyword evidence="2 6" id="KW-0560">Oxidoreductase</keyword>
<evidence type="ECO:0000256" key="2">
    <source>
        <dbReference type="ARBA" id="ARBA00023002"/>
    </source>
</evidence>
<evidence type="ECO:0000256" key="6">
    <source>
        <dbReference type="RuleBase" id="RU003345"/>
    </source>
</evidence>
<dbReference type="PANTHER" id="PTHR42804:SF1">
    <property type="entry name" value="ALDEHYDE DEHYDROGENASE-RELATED"/>
    <property type="match status" value="1"/>
</dbReference>
<gene>
    <name evidence="8" type="ORF">ACFO0B_10170</name>
</gene>
<evidence type="ECO:0000256" key="5">
    <source>
        <dbReference type="PROSITE-ProRule" id="PRU10007"/>
    </source>
</evidence>
<proteinExistence type="inferred from homology"/>
<organism evidence="8 9">
    <name type="scientific">Nocardia jiangsuensis</name>
    <dbReference type="NCBI Taxonomy" id="1691563"/>
    <lineage>
        <taxon>Bacteria</taxon>
        <taxon>Bacillati</taxon>
        <taxon>Actinomycetota</taxon>
        <taxon>Actinomycetes</taxon>
        <taxon>Mycobacteriales</taxon>
        <taxon>Nocardiaceae</taxon>
        <taxon>Nocardia</taxon>
    </lineage>
</organism>
<feature type="active site" evidence="5">
    <location>
        <position position="256"/>
    </location>
</feature>